<protein>
    <recommendedName>
        <fullName evidence="3">PAS domain-containing protein</fullName>
    </recommendedName>
</protein>
<sequence>MEQPLLDALAYWEGKRSDRRMPARRDLDPVLEVPRLLPWLILVDVLRKPLDFRYRLIGSGVVDRSGRNNTGKLISELPGVGPDSLLWRPRATVVATGVPLRCEPPYVGPTPGVHGVVALHLPLSDDGETVSMILTMTMFHGGSGQHPTA</sequence>
<organism evidence="1 2">
    <name type="scientific">Skermanella stibiiresistens SB22</name>
    <dbReference type="NCBI Taxonomy" id="1385369"/>
    <lineage>
        <taxon>Bacteria</taxon>
        <taxon>Pseudomonadati</taxon>
        <taxon>Pseudomonadota</taxon>
        <taxon>Alphaproteobacteria</taxon>
        <taxon>Rhodospirillales</taxon>
        <taxon>Azospirillaceae</taxon>
        <taxon>Skermanella</taxon>
    </lineage>
</organism>
<evidence type="ECO:0000313" key="2">
    <source>
        <dbReference type="Proteomes" id="UP000019486"/>
    </source>
</evidence>
<evidence type="ECO:0008006" key="3">
    <source>
        <dbReference type="Google" id="ProtNLM"/>
    </source>
</evidence>
<reference evidence="1 2" key="1">
    <citation type="submission" date="2013-08" db="EMBL/GenBank/DDBJ databases">
        <title>The genome sequence of Skermanella stibiiresistens.</title>
        <authorList>
            <person name="Zhu W."/>
            <person name="Wang G."/>
        </authorList>
    </citation>
    <scope>NUCLEOTIDE SEQUENCE [LARGE SCALE GENOMIC DNA]</scope>
    <source>
        <strain evidence="1 2">SB22</strain>
    </source>
</reference>
<keyword evidence="2" id="KW-1185">Reference proteome</keyword>
<dbReference type="InterPro" id="IPR009922">
    <property type="entry name" value="DUF1457"/>
</dbReference>
<proteinExistence type="predicted"/>
<dbReference type="AlphaFoldDB" id="W9GZY9"/>
<dbReference type="STRING" id="1385369.N825_21675"/>
<accession>W9GZY9</accession>
<dbReference type="Proteomes" id="UP000019486">
    <property type="component" value="Unassembled WGS sequence"/>
</dbReference>
<dbReference type="OrthoDB" id="8478534at2"/>
<dbReference type="RefSeq" id="WP_037459499.1">
    <property type="nucleotide sequence ID" value="NZ_AVFL01000031.1"/>
</dbReference>
<dbReference type="EMBL" id="AVFL01000031">
    <property type="protein sequence ID" value="EWY37058.1"/>
    <property type="molecule type" value="Genomic_DNA"/>
</dbReference>
<comment type="caution">
    <text evidence="1">The sequence shown here is derived from an EMBL/GenBank/DDBJ whole genome shotgun (WGS) entry which is preliminary data.</text>
</comment>
<evidence type="ECO:0000313" key="1">
    <source>
        <dbReference type="EMBL" id="EWY37058.1"/>
    </source>
</evidence>
<dbReference type="Pfam" id="PF07310">
    <property type="entry name" value="PAS_5"/>
    <property type="match status" value="1"/>
</dbReference>
<name>W9GZY9_9PROT</name>
<gene>
    <name evidence="1" type="ORF">N825_21675</name>
</gene>